<feature type="region of interest" description="Disordered" evidence="3">
    <location>
        <begin position="20"/>
        <end position="68"/>
    </location>
</feature>
<dbReference type="Proteomes" id="UP000218899">
    <property type="component" value="Chromosome"/>
</dbReference>
<evidence type="ECO:0000256" key="3">
    <source>
        <dbReference type="SAM" id="MobiDB-lite"/>
    </source>
</evidence>
<evidence type="ECO:0000256" key="1">
    <source>
        <dbReference type="ARBA" id="ARBA00022723"/>
    </source>
</evidence>
<dbReference type="SUPFAM" id="SSF49503">
    <property type="entry name" value="Cupredoxins"/>
    <property type="match status" value="1"/>
</dbReference>
<dbReference type="Gene3D" id="2.60.40.420">
    <property type="entry name" value="Cupredoxins - blue copper proteins"/>
    <property type="match status" value="1"/>
</dbReference>
<evidence type="ECO:0000256" key="2">
    <source>
        <dbReference type="ARBA" id="ARBA00023008"/>
    </source>
</evidence>
<feature type="signal peptide" evidence="4">
    <location>
        <begin position="1"/>
        <end position="19"/>
    </location>
</feature>
<protein>
    <recommendedName>
        <fullName evidence="5">Blue (type 1) copper domain-containing protein</fullName>
    </recommendedName>
</protein>
<keyword evidence="4" id="KW-0732">Signal</keyword>
<keyword evidence="2" id="KW-0186">Copper</keyword>
<dbReference type="AlphaFoldDB" id="A0A1C7AFB5"/>
<evidence type="ECO:0000313" key="7">
    <source>
        <dbReference type="Proteomes" id="UP000218899"/>
    </source>
</evidence>
<reference evidence="6 7" key="1">
    <citation type="submission" date="2015-08" db="EMBL/GenBank/DDBJ databases">
        <title>Complete genome sequence of Sulfurifustis variabilis.</title>
        <authorList>
            <person name="Miura A."/>
            <person name="Kojima H."/>
            <person name="Fukui M."/>
        </authorList>
    </citation>
    <scope>NUCLEOTIDE SEQUENCE [LARGE SCALE GENOMIC DNA]</scope>
    <source>
        <strain evidence="7">skN76</strain>
    </source>
</reference>
<dbReference type="InterPro" id="IPR050845">
    <property type="entry name" value="Cu-binding_ET"/>
</dbReference>
<dbReference type="EMBL" id="AP014936">
    <property type="protein sequence ID" value="BAU49976.1"/>
    <property type="molecule type" value="Genomic_DNA"/>
</dbReference>
<evidence type="ECO:0000313" key="6">
    <source>
        <dbReference type="EMBL" id="BAU49976.1"/>
    </source>
</evidence>
<proteinExistence type="predicted"/>
<dbReference type="GO" id="GO:0005507">
    <property type="term" value="F:copper ion binding"/>
    <property type="evidence" value="ECO:0007669"/>
    <property type="project" value="InterPro"/>
</dbReference>
<dbReference type="KEGG" id="sva:SVA_3440"/>
<dbReference type="CDD" id="cd04211">
    <property type="entry name" value="Cupredoxin_like_2"/>
    <property type="match status" value="1"/>
</dbReference>
<dbReference type="RefSeq" id="WP_096462321.1">
    <property type="nucleotide sequence ID" value="NZ_AP014936.1"/>
</dbReference>
<dbReference type="OrthoDB" id="9816061at2"/>
<dbReference type="PANTHER" id="PTHR38439">
    <property type="entry name" value="AURACYANIN-B"/>
    <property type="match status" value="1"/>
</dbReference>
<accession>A0A1C7AFB5</accession>
<dbReference type="PANTHER" id="PTHR38439:SF3">
    <property type="entry name" value="COPPER-RESISTANT CUPROPROTEIN COPI"/>
    <property type="match status" value="1"/>
</dbReference>
<name>A0A1C7AFB5_9GAMM</name>
<dbReference type="GO" id="GO:0009055">
    <property type="term" value="F:electron transfer activity"/>
    <property type="evidence" value="ECO:0007669"/>
    <property type="project" value="InterPro"/>
</dbReference>
<dbReference type="Pfam" id="PF00127">
    <property type="entry name" value="Copper-bind"/>
    <property type="match status" value="1"/>
</dbReference>
<sequence>MKKAFAVLLLGALPWAAHAAGNHSGDHDKSHTRDGGQHMDHRHHGGHDTHTGGSMHGAGIGRPGDPAKVSRTIEVTMGDDMRFTPDRIKVKAGETIRFFVRNTGRMQHEMVLGTMGELKEHAAMMRAQPHMTHADPNMTSVRPGRLGGMVWRFDAAGTVHFACLVPGHLEAGMLGQVEVE</sequence>
<dbReference type="InterPro" id="IPR000923">
    <property type="entry name" value="BlueCu_1"/>
</dbReference>
<dbReference type="InterPro" id="IPR008972">
    <property type="entry name" value="Cupredoxin"/>
</dbReference>
<evidence type="ECO:0000259" key="5">
    <source>
        <dbReference type="Pfam" id="PF00127"/>
    </source>
</evidence>
<keyword evidence="1" id="KW-0479">Metal-binding</keyword>
<gene>
    <name evidence="6" type="ORF">SVA_3440</name>
</gene>
<feature type="chain" id="PRO_5008752366" description="Blue (type 1) copper domain-containing protein" evidence="4">
    <location>
        <begin position="20"/>
        <end position="180"/>
    </location>
</feature>
<evidence type="ECO:0000256" key="4">
    <source>
        <dbReference type="SAM" id="SignalP"/>
    </source>
</evidence>
<feature type="compositionally biased region" description="Basic and acidic residues" evidence="3">
    <location>
        <begin position="24"/>
        <end position="39"/>
    </location>
</feature>
<feature type="domain" description="Blue (type 1) copper" evidence="5">
    <location>
        <begin position="74"/>
        <end position="180"/>
    </location>
</feature>
<organism evidence="6 7">
    <name type="scientific">Sulfurifustis variabilis</name>
    <dbReference type="NCBI Taxonomy" id="1675686"/>
    <lineage>
        <taxon>Bacteria</taxon>
        <taxon>Pseudomonadati</taxon>
        <taxon>Pseudomonadota</taxon>
        <taxon>Gammaproteobacteria</taxon>
        <taxon>Acidiferrobacterales</taxon>
        <taxon>Acidiferrobacteraceae</taxon>
        <taxon>Sulfurifustis</taxon>
    </lineage>
</organism>
<keyword evidence="7" id="KW-1185">Reference proteome</keyword>